<dbReference type="InterPro" id="IPR017871">
    <property type="entry name" value="ABC_transporter-like_CS"/>
</dbReference>
<dbReference type="InterPro" id="IPR051535">
    <property type="entry name" value="Siderophore_ABC-ATPase"/>
</dbReference>
<keyword evidence="5" id="KW-0547">Nucleotide-binding</keyword>
<dbReference type="PROSITE" id="PS50893">
    <property type="entry name" value="ABC_TRANSPORTER_2"/>
    <property type="match status" value="1"/>
</dbReference>
<name>A0ABV2JI68_9STRE</name>
<evidence type="ECO:0000256" key="3">
    <source>
        <dbReference type="ARBA" id="ARBA00022475"/>
    </source>
</evidence>
<accession>A0ABV2JI68</accession>
<dbReference type="InterPro" id="IPR027417">
    <property type="entry name" value="P-loop_NTPase"/>
</dbReference>
<keyword evidence="3" id="KW-1003">Cell membrane</keyword>
<keyword evidence="9" id="KW-0472">Membrane</keyword>
<keyword evidence="7" id="KW-0408">Iron</keyword>
<gene>
    <name evidence="11" type="ORF">ABID27_000222</name>
</gene>
<evidence type="ECO:0000256" key="1">
    <source>
        <dbReference type="ARBA" id="ARBA00004202"/>
    </source>
</evidence>
<evidence type="ECO:0000256" key="2">
    <source>
        <dbReference type="ARBA" id="ARBA00022448"/>
    </source>
</evidence>
<dbReference type="InterPro" id="IPR003439">
    <property type="entry name" value="ABC_transporter-like_ATP-bd"/>
</dbReference>
<evidence type="ECO:0000313" key="11">
    <source>
        <dbReference type="EMBL" id="MET3643605.1"/>
    </source>
</evidence>
<keyword evidence="8" id="KW-0406">Ion transport</keyword>
<dbReference type="SUPFAM" id="SSF52540">
    <property type="entry name" value="P-loop containing nucleoside triphosphate hydrolases"/>
    <property type="match status" value="1"/>
</dbReference>
<dbReference type="GO" id="GO:0005524">
    <property type="term" value="F:ATP binding"/>
    <property type="evidence" value="ECO:0007669"/>
    <property type="project" value="UniProtKB-KW"/>
</dbReference>
<dbReference type="Gene3D" id="3.40.50.300">
    <property type="entry name" value="P-loop containing nucleotide triphosphate hydrolases"/>
    <property type="match status" value="1"/>
</dbReference>
<dbReference type="RefSeq" id="WP_253362685.1">
    <property type="nucleotide sequence ID" value="NZ_JALJXU010000001.1"/>
</dbReference>
<dbReference type="PROSITE" id="PS00211">
    <property type="entry name" value="ABC_TRANSPORTER_1"/>
    <property type="match status" value="1"/>
</dbReference>
<dbReference type="PANTHER" id="PTHR42771">
    <property type="entry name" value="IRON(3+)-HYDROXAMATE IMPORT ATP-BINDING PROTEIN FHUC"/>
    <property type="match status" value="1"/>
</dbReference>
<sequence>MSHIQAQAIQIAYEDKIIIDDLSTSIPQGKITTIVGANGCGKSTLLKALTRILPIKKGGIYLDGEAIAKLPTKAVAKKLALLPQVLEATEGITVYELVSYGRFPHQNGLGHLSPEDREKIAWALEVTQISSFADLTVDSLSGGQRQRVWIAMALAQDTDTIFLDEPTTYLDLNHQLEVLELLQELNQTSGKTIVMVLHDLNLSARFSDHMIAMKEGAIRYQGSAQTIMTQEILRDIFKIDAQIVQAHQQGYPILLSYSLCK</sequence>
<dbReference type="Proteomes" id="UP001549055">
    <property type="component" value="Unassembled WGS sequence"/>
</dbReference>
<keyword evidence="12" id="KW-1185">Reference proteome</keyword>
<organism evidence="11 12">
    <name type="scientific">Streptococcus gallinaceus</name>
    <dbReference type="NCBI Taxonomy" id="165758"/>
    <lineage>
        <taxon>Bacteria</taxon>
        <taxon>Bacillati</taxon>
        <taxon>Bacillota</taxon>
        <taxon>Bacilli</taxon>
        <taxon>Lactobacillales</taxon>
        <taxon>Streptococcaceae</taxon>
        <taxon>Streptococcus</taxon>
    </lineage>
</organism>
<evidence type="ECO:0000256" key="4">
    <source>
        <dbReference type="ARBA" id="ARBA00022496"/>
    </source>
</evidence>
<dbReference type="Pfam" id="PF00005">
    <property type="entry name" value="ABC_tran"/>
    <property type="match status" value="1"/>
</dbReference>
<evidence type="ECO:0000259" key="10">
    <source>
        <dbReference type="PROSITE" id="PS50893"/>
    </source>
</evidence>
<dbReference type="SMART" id="SM00382">
    <property type="entry name" value="AAA"/>
    <property type="match status" value="1"/>
</dbReference>
<comment type="caution">
    <text evidence="11">The sequence shown here is derived from an EMBL/GenBank/DDBJ whole genome shotgun (WGS) entry which is preliminary data.</text>
</comment>
<dbReference type="EMBL" id="JBEPMK010000001">
    <property type="protein sequence ID" value="MET3643605.1"/>
    <property type="molecule type" value="Genomic_DNA"/>
</dbReference>
<evidence type="ECO:0000313" key="12">
    <source>
        <dbReference type="Proteomes" id="UP001549055"/>
    </source>
</evidence>
<keyword evidence="4" id="KW-0410">Iron transport</keyword>
<evidence type="ECO:0000256" key="9">
    <source>
        <dbReference type="ARBA" id="ARBA00023136"/>
    </source>
</evidence>
<feature type="domain" description="ABC transporter" evidence="10">
    <location>
        <begin position="4"/>
        <end position="240"/>
    </location>
</feature>
<comment type="subcellular location">
    <subcellularLocation>
        <location evidence="1">Cell membrane</location>
        <topology evidence="1">Peripheral membrane protein</topology>
    </subcellularLocation>
</comment>
<reference evidence="11 12" key="1">
    <citation type="submission" date="2024-06" db="EMBL/GenBank/DDBJ databases">
        <title>Genomic Encyclopedia of Type Strains, Phase IV (KMG-IV): sequencing the most valuable type-strain genomes for metagenomic binning, comparative biology and taxonomic classification.</title>
        <authorList>
            <person name="Goeker M."/>
        </authorList>
    </citation>
    <scope>NUCLEOTIDE SEQUENCE [LARGE SCALE GENOMIC DNA]</scope>
    <source>
        <strain evidence="11 12">DSM 15349</strain>
    </source>
</reference>
<evidence type="ECO:0000256" key="6">
    <source>
        <dbReference type="ARBA" id="ARBA00022840"/>
    </source>
</evidence>
<evidence type="ECO:0000256" key="7">
    <source>
        <dbReference type="ARBA" id="ARBA00023004"/>
    </source>
</evidence>
<dbReference type="InterPro" id="IPR003593">
    <property type="entry name" value="AAA+_ATPase"/>
</dbReference>
<evidence type="ECO:0000256" key="5">
    <source>
        <dbReference type="ARBA" id="ARBA00022741"/>
    </source>
</evidence>
<keyword evidence="6 11" id="KW-0067">ATP-binding</keyword>
<evidence type="ECO:0000256" key="8">
    <source>
        <dbReference type="ARBA" id="ARBA00023065"/>
    </source>
</evidence>
<keyword evidence="2" id="KW-0813">Transport</keyword>
<dbReference type="PANTHER" id="PTHR42771:SF4">
    <property type="entry name" value="IRON(3+)-HYDROXAMATE IMPORT ATP-BINDING PROTEIN FHUC"/>
    <property type="match status" value="1"/>
</dbReference>
<proteinExistence type="predicted"/>
<dbReference type="CDD" id="cd03214">
    <property type="entry name" value="ABC_Iron-Siderophores_B12_Hemin"/>
    <property type="match status" value="1"/>
</dbReference>
<protein>
    <submittedName>
        <fullName evidence="11">Iron complex transport system ATP-binding protein</fullName>
    </submittedName>
</protein>